<dbReference type="InterPro" id="IPR000246">
    <property type="entry name" value="Peptidase_T2"/>
</dbReference>
<dbReference type="GO" id="GO:0004298">
    <property type="term" value="F:threonine-type endopeptidase activity"/>
    <property type="evidence" value="ECO:0007669"/>
    <property type="project" value="InterPro"/>
</dbReference>
<reference evidence="3" key="2">
    <citation type="submission" date="2015-06" db="UniProtKB">
        <authorList>
            <consortium name="EnsemblProtists"/>
        </authorList>
    </citation>
    <scope>IDENTIFICATION</scope>
    <source>
        <strain evidence="3">Emoy2</strain>
    </source>
</reference>
<proteinExistence type="predicted"/>
<dbReference type="STRING" id="559515.M4B9I8"/>
<dbReference type="OMA" id="RLWCAFT"/>
<dbReference type="EMBL" id="JH598031">
    <property type="status" value="NOT_ANNOTATED_CDS"/>
    <property type="molecule type" value="Genomic_DNA"/>
</dbReference>
<dbReference type="InterPro" id="IPR037464">
    <property type="entry name" value="Taspase1"/>
</dbReference>
<dbReference type="SUPFAM" id="SSF56801">
    <property type="entry name" value="Acetyl-CoA synthetase-like"/>
    <property type="match status" value="1"/>
</dbReference>
<dbReference type="InterPro" id="IPR029055">
    <property type="entry name" value="Ntn_hydrolases_N"/>
</dbReference>
<dbReference type="Gene3D" id="3.30.300.30">
    <property type="match status" value="1"/>
</dbReference>
<evidence type="ECO:0008006" key="5">
    <source>
        <dbReference type="Google" id="ProtNLM"/>
    </source>
</evidence>
<dbReference type="PANTHER" id="PTHR10188:SF8">
    <property type="entry name" value="THREONINE ASPARTASE 1"/>
    <property type="match status" value="1"/>
</dbReference>
<dbReference type="InParanoid" id="M4B9I8"/>
<evidence type="ECO:0000313" key="4">
    <source>
        <dbReference type="Proteomes" id="UP000011713"/>
    </source>
</evidence>
<name>M4B9I8_HYAAE</name>
<dbReference type="Proteomes" id="UP000011713">
    <property type="component" value="Unassembled WGS sequence"/>
</dbReference>
<evidence type="ECO:0000256" key="1">
    <source>
        <dbReference type="PIRSR" id="PIRSR600246-1"/>
    </source>
</evidence>
<sequence length="462" mass="50943">MAVYLLHSFELSRFTNAGLGANLTENGHVECEASVVCGRTGVVACCGAVRGVKEPSALALKLLEQAQRVGNNNLSGQFAFGRQPPLVVVGEHTRKLARGFGLETASDDAEELRMYQVTSKSRAHWNKWHQRFKEADQSKNDKKEEEDDEHLDTVGSVCMDTKGNVAAALSSGGVLYKVPGRLGLAGCPRMGCNAANAGVMWKKTRKRKQREHRNVRNAFAVACTGRGEHFFQSNLVSSLSRRMSKSANLDRALRKTFMDASNGDDRVGIEGGALALVSLPREQEDDVTARRVHLGAAFTTPCMGVGYLQCRANAEPELRVQLLRRPETQKSAAESVHMEIAVHVSSFDLMQHHSDTHHVDYSSALFSAILCSEVQGEHIGPDALSPPLVDFLKENLASYRVPRKYFFVSEIPKNAMGRCTRKRSLRSTRRGLSALGSSVHLCLRPRMLGQEGDFSSTGFWRW</sequence>
<keyword evidence="4" id="KW-1185">Reference proteome</keyword>
<accession>M4B9I8</accession>
<evidence type="ECO:0000313" key="3">
    <source>
        <dbReference type="EnsemblProtists" id="HpaP802948"/>
    </source>
</evidence>
<dbReference type="GO" id="GO:0051604">
    <property type="term" value="P:protein maturation"/>
    <property type="evidence" value="ECO:0007669"/>
    <property type="project" value="TreeGrafter"/>
</dbReference>
<dbReference type="EnsemblProtists" id="HpaT802948">
    <property type="protein sequence ID" value="HpaP802948"/>
    <property type="gene ID" value="HpaG802948"/>
</dbReference>
<feature type="site" description="Cleavage; by autolysis" evidence="2">
    <location>
        <begin position="152"/>
        <end position="153"/>
    </location>
</feature>
<reference evidence="4" key="1">
    <citation type="journal article" date="2010" name="Science">
        <title>Signatures of adaptation to obligate biotrophy in the Hyaloperonospora arabidopsidis genome.</title>
        <authorList>
            <person name="Baxter L."/>
            <person name="Tripathy S."/>
            <person name="Ishaque N."/>
            <person name="Boot N."/>
            <person name="Cabral A."/>
            <person name="Kemen E."/>
            <person name="Thines M."/>
            <person name="Ah-Fong A."/>
            <person name="Anderson R."/>
            <person name="Badejoko W."/>
            <person name="Bittner-Eddy P."/>
            <person name="Boore J.L."/>
            <person name="Chibucos M.C."/>
            <person name="Coates M."/>
            <person name="Dehal P."/>
            <person name="Delehaunty K."/>
            <person name="Dong S."/>
            <person name="Downton P."/>
            <person name="Dumas B."/>
            <person name="Fabro G."/>
            <person name="Fronick C."/>
            <person name="Fuerstenberg S.I."/>
            <person name="Fulton L."/>
            <person name="Gaulin E."/>
            <person name="Govers F."/>
            <person name="Hughes L."/>
            <person name="Humphray S."/>
            <person name="Jiang R.H."/>
            <person name="Judelson H."/>
            <person name="Kamoun S."/>
            <person name="Kyung K."/>
            <person name="Meijer H."/>
            <person name="Minx P."/>
            <person name="Morris P."/>
            <person name="Nelson J."/>
            <person name="Phuntumart V."/>
            <person name="Qutob D."/>
            <person name="Rehmany A."/>
            <person name="Rougon-Cardoso A."/>
            <person name="Ryden P."/>
            <person name="Torto-Alalibo T."/>
            <person name="Studholme D."/>
            <person name="Wang Y."/>
            <person name="Win J."/>
            <person name="Wood J."/>
            <person name="Clifton S.W."/>
            <person name="Rogers J."/>
            <person name="Van den Ackerveken G."/>
            <person name="Jones J.D."/>
            <person name="McDowell J.M."/>
            <person name="Beynon J."/>
            <person name="Tyler B.M."/>
        </authorList>
    </citation>
    <scope>NUCLEOTIDE SEQUENCE [LARGE SCALE GENOMIC DNA]</scope>
    <source>
        <strain evidence="4">Emoy2</strain>
    </source>
</reference>
<organism evidence="3 4">
    <name type="scientific">Hyaloperonospora arabidopsidis (strain Emoy2)</name>
    <name type="common">Downy mildew agent</name>
    <name type="synonym">Peronospora arabidopsidis</name>
    <dbReference type="NCBI Taxonomy" id="559515"/>
    <lineage>
        <taxon>Eukaryota</taxon>
        <taxon>Sar</taxon>
        <taxon>Stramenopiles</taxon>
        <taxon>Oomycota</taxon>
        <taxon>Peronosporomycetes</taxon>
        <taxon>Peronosporales</taxon>
        <taxon>Peronosporaceae</taxon>
        <taxon>Hyaloperonospora</taxon>
    </lineage>
</organism>
<dbReference type="VEuPathDB" id="FungiDB:HpaG802948"/>
<feature type="active site" description="Nucleophile" evidence="1">
    <location>
        <position position="153"/>
    </location>
</feature>
<dbReference type="SUPFAM" id="SSF56235">
    <property type="entry name" value="N-terminal nucleophile aminohydrolases (Ntn hydrolases)"/>
    <property type="match status" value="1"/>
</dbReference>
<protein>
    <recommendedName>
        <fullName evidence="5">AMP-binding enzyme C-terminal domain-containing protein</fullName>
    </recommendedName>
</protein>
<dbReference type="PANTHER" id="PTHR10188">
    <property type="entry name" value="L-ASPARAGINASE"/>
    <property type="match status" value="1"/>
</dbReference>
<dbReference type="CDD" id="cd04514">
    <property type="entry name" value="Taspase1_like"/>
    <property type="match status" value="1"/>
</dbReference>
<dbReference type="eggNOG" id="KOG1592">
    <property type="taxonomic scope" value="Eukaryota"/>
</dbReference>
<dbReference type="AlphaFoldDB" id="M4B9I8"/>
<dbReference type="GO" id="GO:0005737">
    <property type="term" value="C:cytoplasm"/>
    <property type="evidence" value="ECO:0007669"/>
    <property type="project" value="TreeGrafter"/>
</dbReference>
<dbReference type="InterPro" id="IPR045851">
    <property type="entry name" value="AMP-bd_C_sf"/>
</dbReference>
<dbReference type="Pfam" id="PF01112">
    <property type="entry name" value="Asparaginase_2"/>
    <property type="match status" value="1"/>
</dbReference>
<evidence type="ECO:0000256" key="2">
    <source>
        <dbReference type="PIRSR" id="PIRSR600246-3"/>
    </source>
</evidence>
<dbReference type="Gene3D" id="3.60.20.30">
    <property type="entry name" value="(Glycosyl)asparaginase"/>
    <property type="match status" value="1"/>
</dbReference>
<dbReference type="HOGENOM" id="CLU_021603_2_0_1"/>